<comment type="function">
    <text evidence="4">Could be involved in septation.</text>
</comment>
<dbReference type="InterPro" id="IPR036751">
    <property type="entry name" value="SpoVG_sf"/>
</dbReference>
<dbReference type="InterPro" id="IPR007170">
    <property type="entry name" value="SpoVG"/>
</dbReference>
<dbReference type="Proteomes" id="UP000886861">
    <property type="component" value="Unassembled WGS sequence"/>
</dbReference>
<evidence type="ECO:0000256" key="1">
    <source>
        <dbReference type="ARBA" id="ARBA00022618"/>
    </source>
</evidence>
<gene>
    <name evidence="4 5" type="primary">spoVG</name>
    <name evidence="5" type="ORF">IAA62_03295</name>
</gene>
<protein>
    <recommendedName>
        <fullName evidence="4">Putative septation protein SpoVG</fullName>
    </recommendedName>
</protein>
<accession>A0A9D1NEG3</accession>
<comment type="caution">
    <text evidence="5">The sequence shown here is derived from an EMBL/GenBank/DDBJ whole genome shotgun (WGS) entry which is preliminary data.</text>
</comment>
<comment type="similarity">
    <text evidence="4">Belongs to the SpoVG family.</text>
</comment>
<name>A0A9D1NEG3_9FIRM</name>
<evidence type="ECO:0000256" key="3">
    <source>
        <dbReference type="ARBA" id="ARBA00023306"/>
    </source>
</evidence>
<proteinExistence type="inferred from homology"/>
<dbReference type="AlphaFoldDB" id="A0A9D1NEG3"/>
<keyword evidence="3 4" id="KW-0131">Cell cycle</keyword>
<dbReference type="EMBL" id="DVOJ01000012">
    <property type="protein sequence ID" value="HIV01560.1"/>
    <property type="molecule type" value="Genomic_DNA"/>
</dbReference>
<dbReference type="HAMAP" id="MF_00819">
    <property type="entry name" value="SpoVG"/>
    <property type="match status" value="1"/>
</dbReference>
<keyword evidence="1 4" id="KW-0132">Cell division</keyword>
<evidence type="ECO:0000313" key="5">
    <source>
        <dbReference type="EMBL" id="HIV01560.1"/>
    </source>
</evidence>
<dbReference type="SUPFAM" id="SSF160537">
    <property type="entry name" value="SpoVG-like"/>
    <property type="match status" value="1"/>
</dbReference>
<reference evidence="5" key="2">
    <citation type="journal article" date="2021" name="PeerJ">
        <title>Extensive microbial diversity within the chicken gut microbiome revealed by metagenomics and culture.</title>
        <authorList>
            <person name="Gilroy R."/>
            <person name="Ravi A."/>
            <person name="Getino M."/>
            <person name="Pursley I."/>
            <person name="Horton D.L."/>
            <person name="Alikhan N.F."/>
            <person name="Baker D."/>
            <person name="Gharbi K."/>
            <person name="Hall N."/>
            <person name="Watson M."/>
            <person name="Adriaenssens E.M."/>
            <person name="Foster-Nyarko E."/>
            <person name="Jarju S."/>
            <person name="Secka A."/>
            <person name="Antonio M."/>
            <person name="Oren A."/>
            <person name="Chaudhuri R.R."/>
            <person name="La Ragione R."/>
            <person name="Hildebrand F."/>
            <person name="Pallen M.J."/>
        </authorList>
    </citation>
    <scope>NUCLEOTIDE SEQUENCE</scope>
    <source>
        <strain evidence="5">CHK186-9395</strain>
    </source>
</reference>
<reference evidence="5" key="1">
    <citation type="submission" date="2020-10" db="EMBL/GenBank/DDBJ databases">
        <authorList>
            <person name="Gilroy R."/>
        </authorList>
    </citation>
    <scope>NUCLEOTIDE SEQUENCE</scope>
    <source>
        <strain evidence="5">CHK186-9395</strain>
    </source>
</reference>
<evidence type="ECO:0000256" key="2">
    <source>
        <dbReference type="ARBA" id="ARBA00023210"/>
    </source>
</evidence>
<keyword evidence="2 4" id="KW-0717">Septation</keyword>
<organism evidence="5 6">
    <name type="scientific">Candidatus Caccopulliclostridium gallistercoris</name>
    <dbReference type="NCBI Taxonomy" id="2840719"/>
    <lineage>
        <taxon>Bacteria</taxon>
        <taxon>Bacillati</taxon>
        <taxon>Bacillota</taxon>
        <taxon>Clostridia</taxon>
        <taxon>Candidatus Caccopulliclostridium</taxon>
    </lineage>
</organism>
<sequence>MKISDIRIRLVKKDDGKLKAVASITIDECFVVHDIKVIEGSEGPFISMPSRKTPDGEYKDIVHPINTETREMIRDAVLEAYKKAEQEAVEA</sequence>
<dbReference type="GO" id="GO:0030435">
    <property type="term" value="P:sporulation resulting in formation of a cellular spore"/>
    <property type="evidence" value="ECO:0007669"/>
    <property type="project" value="InterPro"/>
</dbReference>
<dbReference type="PANTHER" id="PTHR38429">
    <property type="entry name" value="SEPTATION PROTEIN SPOVG-RELATED"/>
    <property type="match status" value="1"/>
</dbReference>
<dbReference type="Gene3D" id="3.30.1120.40">
    <property type="entry name" value="Stage V sporulation protein G"/>
    <property type="match status" value="1"/>
</dbReference>
<dbReference type="NCBIfam" id="NF009749">
    <property type="entry name" value="PRK13259.1"/>
    <property type="match status" value="1"/>
</dbReference>
<evidence type="ECO:0000256" key="4">
    <source>
        <dbReference type="HAMAP-Rule" id="MF_00819"/>
    </source>
</evidence>
<dbReference type="Pfam" id="PF04026">
    <property type="entry name" value="SpoVG"/>
    <property type="match status" value="1"/>
</dbReference>
<evidence type="ECO:0000313" key="6">
    <source>
        <dbReference type="Proteomes" id="UP000886861"/>
    </source>
</evidence>
<dbReference type="PANTHER" id="PTHR38429:SF1">
    <property type="entry name" value="SEPTATION PROTEIN SPOVG-RELATED"/>
    <property type="match status" value="1"/>
</dbReference>
<dbReference type="GO" id="GO:0000917">
    <property type="term" value="P:division septum assembly"/>
    <property type="evidence" value="ECO:0007669"/>
    <property type="project" value="UniProtKB-KW"/>
</dbReference>